<evidence type="ECO:0000256" key="7">
    <source>
        <dbReference type="SAM" id="Phobius"/>
    </source>
</evidence>
<feature type="domain" description="Strictosidine synthase conserved region" evidence="8">
    <location>
        <begin position="173"/>
        <end position="257"/>
    </location>
</feature>
<dbReference type="GO" id="GO:0012505">
    <property type="term" value="C:endomembrane system"/>
    <property type="evidence" value="ECO:0007669"/>
    <property type="project" value="TreeGrafter"/>
</dbReference>
<evidence type="ECO:0000256" key="3">
    <source>
        <dbReference type="ARBA" id="ARBA00022553"/>
    </source>
</evidence>
<dbReference type="AlphaFoldDB" id="A0A7C9EW78"/>
<dbReference type="FunFam" id="2.120.10.30:FF:000073">
    <property type="entry name" value="Protein STRICTOSIDINE SYNTHASE-LIKE 6"/>
    <property type="match status" value="1"/>
</dbReference>
<organism evidence="9">
    <name type="scientific">Opuntia streptacantha</name>
    <name type="common">Prickly pear cactus</name>
    <name type="synonym">Opuntia cardona</name>
    <dbReference type="NCBI Taxonomy" id="393608"/>
    <lineage>
        <taxon>Eukaryota</taxon>
        <taxon>Viridiplantae</taxon>
        <taxon>Streptophyta</taxon>
        <taxon>Embryophyta</taxon>
        <taxon>Tracheophyta</taxon>
        <taxon>Spermatophyta</taxon>
        <taxon>Magnoliopsida</taxon>
        <taxon>eudicotyledons</taxon>
        <taxon>Gunneridae</taxon>
        <taxon>Pentapetalae</taxon>
        <taxon>Caryophyllales</taxon>
        <taxon>Cactineae</taxon>
        <taxon>Cactaceae</taxon>
        <taxon>Opuntioideae</taxon>
        <taxon>Opuntia</taxon>
    </lineage>
</organism>
<dbReference type="EC" id="4.3.3.2" evidence="9"/>
<dbReference type="SUPFAM" id="SSF63829">
    <property type="entry name" value="Calcium-dependent phosphotriesterase"/>
    <property type="match status" value="1"/>
</dbReference>
<dbReference type="InterPro" id="IPR011042">
    <property type="entry name" value="6-blade_b-propeller_TolB-like"/>
</dbReference>
<protein>
    <submittedName>
        <fullName evidence="9">Strictosidine synthase</fullName>
        <ecNumber evidence="9">4.3.3.2</ecNumber>
    </submittedName>
</protein>
<dbReference type="Pfam" id="PF20067">
    <property type="entry name" value="SSL_N"/>
    <property type="match status" value="1"/>
</dbReference>
<keyword evidence="9" id="KW-0456">Lyase</keyword>
<keyword evidence="7" id="KW-0472">Membrane</keyword>
<comment type="similarity">
    <text evidence="2">Belongs to the strictosidine synthase family.</text>
</comment>
<evidence type="ECO:0000256" key="5">
    <source>
        <dbReference type="ARBA" id="ARBA00022729"/>
    </source>
</evidence>
<reference evidence="9" key="1">
    <citation type="journal article" date="2013" name="J. Plant Res.">
        <title>Effect of fungi and light on seed germination of three Opuntia species from semiarid lands of central Mexico.</title>
        <authorList>
            <person name="Delgado-Sanchez P."/>
            <person name="Jimenez-Bremont J.F."/>
            <person name="Guerrero-Gonzalez Mde L."/>
            <person name="Flores J."/>
        </authorList>
    </citation>
    <scope>NUCLEOTIDE SEQUENCE</scope>
    <source>
        <tissue evidence="9">Cladode</tissue>
    </source>
</reference>
<evidence type="ECO:0000256" key="4">
    <source>
        <dbReference type="ARBA" id="ARBA00022554"/>
    </source>
</evidence>
<evidence type="ECO:0000259" key="8">
    <source>
        <dbReference type="Pfam" id="PF03088"/>
    </source>
</evidence>
<keyword evidence="5" id="KW-0732">Signal</keyword>
<dbReference type="GO" id="GO:0016829">
    <property type="term" value="F:lyase activity"/>
    <property type="evidence" value="ECO:0007669"/>
    <property type="project" value="UniProtKB-KW"/>
</dbReference>
<name>A0A7C9EW78_OPUST</name>
<dbReference type="GO" id="GO:0005773">
    <property type="term" value="C:vacuole"/>
    <property type="evidence" value="ECO:0007669"/>
    <property type="project" value="UniProtKB-SubCell"/>
</dbReference>
<dbReference type="GO" id="GO:0016787">
    <property type="term" value="F:hydrolase activity"/>
    <property type="evidence" value="ECO:0007669"/>
    <property type="project" value="TreeGrafter"/>
</dbReference>
<dbReference type="InterPro" id="IPR018119">
    <property type="entry name" value="Strictosidine_synth_cons-reg"/>
</dbReference>
<reference evidence="9" key="2">
    <citation type="submission" date="2020-07" db="EMBL/GenBank/DDBJ databases">
        <authorList>
            <person name="Vera ALvarez R."/>
            <person name="Arias-Moreno D.M."/>
            <person name="Jimenez-Jacinto V."/>
            <person name="Jimenez-Bremont J.F."/>
            <person name="Swaminathan K."/>
            <person name="Moose S.P."/>
            <person name="Guerrero-Gonzalez M.L."/>
            <person name="Marino-Ramirez L."/>
            <person name="Landsman D."/>
            <person name="Rodriguez-Kessler M."/>
            <person name="Delgado-Sanchez P."/>
        </authorList>
    </citation>
    <scope>NUCLEOTIDE SEQUENCE</scope>
    <source>
        <tissue evidence="9">Cladode</tissue>
    </source>
</reference>
<evidence type="ECO:0000256" key="2">
    <source>
        <dbReference type="ARBA" id="ARBA00009191"/>
    </source>
</evidence>
<evidence type="ECO:0000313" key="9">
    <source>
        <dbReference type="EMBL" id="MBA4679302.1"/>
    </source>
</evidence>
<dbReference type="Gene3D" id="2.120.10.30">
    <property type="entry name" value="TolB, C-terminal domain"/>
    <property type="match status" value="1"/>
</dbReference>
<dbReference type="GO" id="GO:0009753">
    <property type="term" value="P:response to jasmonic acid"/>
    <property type="evidence" value="ECO:0007669"/>
    <property type="project" value="UniProtKB-ARBA"/>
</dbReference>
<keyword evidence="7" id="KW-0812">Transmembrane</keyword>
<keyword evidence="6" id="KW-0325">Glycoprotein</keyword>
<dbReference type="PANTHER" id="PTHR10426:SF88">
    <property type="entry name" value="ADIPOCYTE PLASMA MEMBRANE-ASSOCIATED PROTEIN HEMOMUCIN-RELATED"/>
    <property type="match status" value="1"/>
</dbReference>
<keyword evidence="4" id="KW-0926">Vacuole</keyword>
<keyword evidence="3" id="KW-0597">Phosphoprotein</keyword>
<evidence type="ECO:0000256" key="1">
    <source>
        <dbReference type="ARBA" id="ARBA00004116"/>
    </source>
</evidence>
<dbReference type="EMBL" id="GISG01282920">
    <property type="protein sequence ID" value="MBA4679303.1"/>
    <property type="molecule type" value="Transcribed_RNA"/>
</dbReference>
<evidence type="ECO:0000256" key="6">
    <source>
        <dbReference type="ARBA" id="ARBA00023180"/>
    </source>
</evidence>
<dbReference type="EMBL" id="GISG01282919">
    <property type="protein sequence ID" value="MBA4679302.1"/>
    <property type="molecule type" value="Transcribed_RNA"/>
</dbReference>
<keyword evidence="7" id="KW-1133">Transmembrane helix</keyword>
<accession>A0A7C9EW78</accession>
<sequence length="382" mass="42524">MPEVAPESVDSSDRKRSVLRSYAVFLTVIVPIALAVVLYRVDPLDPAELPLHELTQQDTVAPRVNDRLLYGSELIGSGQVVGPEDIAFEPESGVIYTGCADGWVKRVKVSDSVSDSVVEDWVNTGGRPLGLVLGLNNEVIVADAFKGLLNLSGNGKMELLTDEVEGRKLKFADGVDVAKDGMIYFTEASYKYDLSGFIWDVFEGKPHGSLMSFDPTTRQTKVLVRNLYFPNGVQVSADQKSVIFCETVMRRCKKYIREGEREGSVEIFADNLVGVPDNIRYDGEQHYWIAFSTSVKPYWDIAFKYPLIRKILAIVTRYIGRPKMEKNGGLLAIDMEGKPIAHYYDPKLSMISGGKKIGNHLYVGSLHHPYIMRLNLARHAAS</sequence>
<feature type="transmembrane region" description="Helical" evidence="7">
    <location>
        <begin position="21"/>
        <end position="41"/>
    </location>
</feature>
<dbReference type="PANTHER" id="PTHR10426">
    <property type="entry name" value="STRICTOSIDINE SYNTHASE-RELATED"/>
    <property type="match status" value="1"/>
</dbReference>
<comment type="subcellular location">
    <subcellularLocation>
        <location evidence="1">Vacuole</location>
    </subcellularLocation>
</comment>
<dbReference type="EMBL" id="GISG01282918">
    <property type="protein sequence ID" value="MBA4679301.1"/>
    <property type="molecule type" value="Transcribed_RNA"/>
</dbReference>
<dbReference type="Pfam" id="PF03088">
    <property type="entry name" value="Str_synth"/>
    <property type="match status" value="1"/>
</dbReference>
<proteinExistence type="inferred from homology"/>